<sequence length="129" mass="14731">MSSSQPTQQAIVHLYRSYLRVINKWPTDHIRPNRNLKTAIRSQVDESFRSATTLPADTLAARLQDGQRQLDALKRIASNEFKQKYPLSPKLLSPASNPNYYTKLVDMLEKETSARTGGKKGFFGRMFTK</sequence>
<dbReference type="GO" id="GO:0061671">
    <property type="term" value="C:Cbp3p-Cbp6 complex"/>
    <property type="evidence" value="ECO:0007669"/>
    <property type="project" value="InterPro"/>
</dbReference>
<comment type="caution">
    <text evidence="1">The sequence shown here is derived from an EMBL/GenBank/DDBJ whole genome shotgun (WGS) entry which is preliminary data.</text>
</comment>
<dbReference type="OrthoDB" id="2107880at2759"/>
<name>A0A9P6Q994_9FUNG</name>
<dbReference type="InterPro" id="IPR037653">
    <property type="entry name" value="Cbp6"/>
</dbReference>
<dbReference type="Pfam" id="PF20180">
    <property type="entry name" value="UQCC2_CBP6"/>
    <property type="match status" value="1"/>
</dbReference>
<protein>
    <submittedName>
        <fullName evidence="1">Uncharacterized protein</fullName>
    </submittedName>
</protein>
<gene>
    <name evidence="1" type="ORF">DFQ27_002539</name>
</gene>
<dbReference type="EMBL" id="JAAAJB010000197">
    <property type="protein sequence ID" value="KAG0262092.1"/>
    <property type="molecule type" value="Genomic_DNA"/>
</dbReference>
<dbReference type="GO" id="GO:0043022">
    <property type="term" value="F:ribosome binding"/>
    <property type="evidence" value="ECO:0007669"/>
    <property type="project" value="InterPro"/>
</dbReference>
<reference evidence="1" key="1">
    <citation type="journal article" date="2020" name="Fungal Divers.">
        <title>Resolving the Mortierellaceae phylogeny through synthesis of multi-gene phylogenetics and phylogenomics.</title>
        <authorList>
            <person name="Vandepol N."/>
            <person name="Liber J."/>
            <person name="Desiro A."/>
            <person name="Na H."/>
            <person name="Kennedy M."/>
            <person name="Barry K."/>
            <person name="Grigoriev I.V."/>
            <person name="Miller A.N."/>
            <person name="O'Donnell K."/>
            <person name="Stajich J.E."/>
            <person name="Bonito G."/>
        </authorList>
    </citation>
    <scope>NUCLEOTIDE SEQUENCE</scope>
    <source>
        <strain evidence="1">BC1065</strain>
    </source>
</reference>
<dbReference type="AlphaFoldDB" id="A0A9P6Q994"/>
<dbReference type="Proteomes" id="UP000807716">
    <property type="component" value="Unassembled WGS sequence"/>
</dbReference>
<accession>A0A9P6Q994</accession>
<keyword evidence="2" id="KW-1185">Reference proteome</keyword>
<evidence type="ECO:0000313" key="2">
    <source>
        <dbReference type="Proteomes" id="UP000807716"/>
    </source>
</evidence>
<dbReference type="PANTHER" id="PTHR28250">
    <property type="entry name" value="CYTOCHROME B PRE-MRNA-PROCESSING PROTEIN 6"/>
    <property type="match status" value="1"/>
</dbReference>
<evidence type="ECO:0000313" key="1">
    <source>
        <dbReference type="EMBL" id="KAG0262092.1"/>
    </source>
</evidence>
<dbReference type="GO" id="GO:0034551">
    <property type="term" value="P:mitochondrial respiratory chain complex III assembly"/>
    <property type="evidence" value="ECO:0007669"/>
    <property type="project" value="TreeGrafter"/>
</dbReference>
<proteinExistence type="predicted"/>
<dbReference type="PANTHER" id="PTHR28250:SF1">
    <property type="entry name" value="CYTOCHROME B PRE-MRNA-PROCESSING PROTEIN 6"/>
    <property type="match status" value="1"/>
</dbReference>
<organism evidence="1 2">
    <name type="scientific">Actinomortierella ambigua</name>
    <dbReference type="NCBI Taxonomy" id="1343610"/>
    <lineage>
        <taxon>Eukaryota</taxon>
        <taxon>Fungi</taxon>
        <taxon>Fungi incertae sedis</taxon>
        <taxon>Mucoromycota</taxon>
        <taxon>Mortierellomycotina</taxon>
        <taxon>Mortierellomycetes</taxon>
        <taxon>Mortierellales</taxon>
        <taxon>Mortierellaceae</taxon>
        <taxon>Actinomortierella</taxon>
    </lineage>
</organism>